<keyword evidence="5" id="KW-0812">Transmembrane</keyword>
<evidence type="ECO:0000256" key="5">
    <source>
        <dbReference type="SAM" id="Phobius"/>
    </source>
</evidence>
<dbReference type="Proteomes" id="UP001139308">
    <property type="component" value="Unassembled WGS sequence"/>
</dbReference>
<dbReference type="EC" id="2.7.13.3" evidence="2"/>
<protein>
    <recommendedName>
        <fullName evidence="2">histidine kinase</fullName>
        <ecNumber evidence="2">2.7.13.3</ecNumber>
    </recommendedName>
</protein>
<organism evidence="7 8">
    <name type="scientific">Paraburkholderia tagetis</name>
    <dbReference type="NCBI Taxonomy" id="2913261"/>
    <lineage>
        <taxon>Bacteria</taxon>
        <taxon>Pseudomonadati</taxon>
        <taxon>Pseudomonadota</taxon>
        <taxon>Betaproteobacteria</taxon>
        <taxon>Burkholderiales</taxon>
        <taxon>Burkholderiaceae</taxon>
        <taxon>Paraburkholderia</taxon>
    </lineage>
</organism>
<dbReference type="InterPro" id="IPR003594">
    <property type="entry name" value="HATPase_dom"/>
</dbReference>
<evidence type="ECO:0000256" key="1">
    <source>
        <dbReference type="ARBA" id="ARBA00000085"/>
    </source>
</evidence>
<reference evidence="7" key="1">
    <citation type="submission" date="2022-01" db="EMBL/GenBank/DDBJ databases">
        <title>Genome sequence and assembly of Parabukholderia sp. RG36.</title>
        <authorList>
            <person name="Chhetri G."/>
        </authorList>
    </citation>
    <scope>NUCLEOTIDE SEQUENCE</scope>
    <source>
        <strain evidence="7">RG36</strain>
    </source>
</reference>
<name>A0A9X1UJK4_9BURK</name>
<sequence>MYSILPAFVSALFLGFGVYVLLTEGVTRLSLPFAAMCGTTFVWQGTWAFLFQISEPDLAAAFVKFGYLFILFLPTTFYHFVIEVTTRRSERPLLFASYGLSIVLAMVLLVSNEVVSGYGSFFFGKYPRAGLLHPVHVAQTVLLALRSAWLLLAARRRTHARDRRKLLDLCLLSLCLYGLAASDYAVNYGIAFYPVGAIFIAVSLGILAVTIVRYGLMRPYLLAATVAHEVATPLAAIGMHAEEIGNVLPELMRGYQLAVQHQLCVDGLYPGQSERLSSLASSIQRQVDSTSTVVEMSLASFTLDRLDRRTFEACSIRSCVNAALERFPFRSGERELVKVLPIDPQLKFSGSDSLIVFVLFNLLKNALFAIHASHSSHSSHSSGSGRVEIGATNEDGYCVLRFSDNGPGIGPDVLPHIFEPFYSTKSHGKGAGMGLAFCQRVALALGGAIACESEANVATTFTLHLPEPGSAADRALHDPAGKPRRWAAGQDYPG</sequence>
<feature type="region of interest" description="Disordered" evidence="4">
    <location>
        <begin position="468"/>
        <end position="494"/>
    </location>
</feature>
<dbReference type="Gene3D" id="3.30.565.10">
    <property type="entry name" value="Histidine kinase-like ATPase, C-terminal domain"/>
    <property type="match status" value="1"/>
</dbReference>
<dbReference type="GO" id="GO:0005524">
    <property type="term" value="F:ATP binding"/>
    <property type="evidence" value="ECO:0007669"/>
    <property type="project" value="UniProtKB-KW"/>
</dbReference>
<dbReference type="Pfam" id="PF16927">
    <property type="entry name" value="HisKA_7TM"/>
    <property type="match status" value="1"/>
</dbReference>
<dbReference type="RefSeq" id="WP_238466762.1">
    <property type="nucleotide sequence ID" value="NZ_JAKLJA010000028.1"/>
</dbReference>
<keyword evidence="7" id="KW-0547">Nucleotide-binding</keyword>
<dbReference type="EMBL" id="JAKLJA010000028">
    <property type="protein sequence ID" value="MCG5076852.1"/>
    <property type="molecule type" value="Genomic_DNA"/>
</dbReference>
<keyword evidence="5" id="KW-1133">Transmembrane helix</keyword>
<dbReference type="InterPro" id="IPR004358">
    <property type="entry name" value="Sig_transdc_His_kin-like_C"/>
</dbReference>
<gene>
    <name evidence="7" type="ORF">L5014_26465</name>
</gene>
<dbReference type="InterPro" id="IPR031621">
    <property type="entry name" value="HisKA_7TM"/>
</dbReference>
<dbReference type="AlphaFoldDB" id="A0A9X1UJK4"/>
<evidence type="ECO:0000313" key="8">
    <source>
        <dbReference type="Proteomes" id="UP001139308"/>
    </source>
</evidence>
<dbReference type="PROSITE" id="PS50109">
    <property type="entry name" value="HIS_KIN"/>
    <property type="match status" value="1"/>
</dbReference>
<comment type="catalytic activity">
    <reaction evidence="1">
        <text>ATP + protein L-histidine = ADP + protein N-phospho-L-histidine.</text>
        <dbReference type="EC" id="2.7.13.3"/>
    </reaction>
</comment>
<feature type="transmembrane region" description="Helical" evidence="5">
    <location>
        <begin position="191"/>
        <end position="212"/>
    </location>
</feature>
<feature type="transmembrane region" description="Helical" evidence="5">
    <location>
        <begin position="131"/>
        <end position="154"/>
    </location>
</feature>
<dbReference type="InterPro" id="IPR036890">
    <property type="entry name" value="HATPase_C_sf"/>
</dbReference>
<dbReference type="CDD" id="cd00075">
    <property type="entry name" value="HATPase"/>
    <property type="match status" value="1"/>
</dbReference>
<evidence type="ECO:0000259" key="6">
    <source>
        <dbReference type="PROSITE" id="PS50109"/>
    </source>
</evidence>
<proteinExistence type="predicted"/>
<comment type="caution">
    <text evidence="7">The sequence shown here is derived from an EMBL/GenBank/DDBJ whole genome shotgun (WGS) entry which is preliminary data.</text>
</comment>
<keyword evidence="5" id="KW-0472">Membrane</keyword>
<feature type="transmembrane region" description="Helical" evidence="5">
    <location>
        <begin position="59"/>
        <end position="81"/>
    </location>
</feature>
<evidence type="ECO:0000313" key="7">
    <source>
        <dbReference type="EMBL" id="MCG5076852.1"/>
    </source>
</evidence>
<dbReference type="PANTHER" id="PTHR43547:SF2">
    <property type="entry name" value="HYBRID SIGNAL TRANSDUCTION HISTIDINE KINASE C"/>
    <property type="match status" value="1"/>
</dbReference>
<feature type="transmembrane region" description="Helical" evidence="5">
    <location>
        <begin position="29"/>
        <end position="53"/>
    </location>
</feature>
<evidence type="ECO:0000256" key="3">
    <source>
        <dbReference type="ARBA" id="ARBA00022553"/>
    </source>
</evidence>
<feature type="domain" description="Histidine kinase" evidence="6">
    <location>
        <begin position="225"/>
        <end position="469"/>
    </location>
</feature>
<feature type="transmembrane region" description="Helical" evidence="5">
    <location>
        <begin position="6"/>
        <end position="22"/>
    </location>
</feature>
<dbReference type="InterPro" id="IPR005467">
    <property type="entry name" value="His_kinase_dom"/>
</dbReference>
<evidence type="ECO:0000256" key="2">
    <source>
        <dbReference type="ARBA" id="ARBA00012438"/>
    </source>
</evidence>
<dbReference type="PRINTS" id="PR00344">
    <property type="entry name" value="BCTRLSENSOR"/>
</dbReference>
<keyword evidence="8" id="KW-1185">Reference proteome</keyword>
<dbReference type="GO" id="GO:0000155">
    <property type="term" value="F:phosphorelay sensor kinase activity"/>
    <property type="evidence" value="ECO:0007669"/>
    <property type="project" value="TreeGrafter"/>
</dbReference>
<evidence type="ECO:0000256" key="4">
    <source>
        <dbReference type="SAM" id="MobiDB-lite"/>
    </source>
</evidence>
<feature type="transmembrane region" description="Helical" evidence="5">
    <location>
        <begin position="93"/>
        <end position="111"/>
    </location>
</feature>
<dbReference type="Gene3D" id="1.10.287.130">
    <property type="match status" value="1"/>
</dbReference>
<keyword evidence="7" id="KW-0067">ATP-binding</keyword>
<dbReference type="PANTHER" id="PTHR43547">
    <property type="entry name" value="TWO-COMPONENT HISTIDINE KINASE"/>
    <property type="match status" value="1"/>
</dbReference>
<dbReference type="SUPFAM" id="SSF55874">
    <property type="entry name" value="ATPase domain of HSP90 chaperone/DNA topoisomerase II/histidine kinase"/>
    <property type="match status" value="1"/>
</dbReference>
<dbReference type="SMART" id="SM00387">
    <property type="entry name" value="HATPase_c"/>
    <property type="match status" value="1"/>
</dbReference>
<dbReference type="Pfam" id="PF02518">
    <property type="entry name" value="HATPase_c"/>
    <property type="match status" value="1"/>
</dbReference>
<accession>A0A9X1UJK4</accession>
<keyword evidence="3" id="KW-0597">Phosphoprotein</keyword>